<proteinExistence type="predicted"/>
<dbReference type="OrthoDB" id="9451547at2759"/>
<feature type="transmembrane region" description="Helical" evidence="1">
    <location>
        <begin position="474"/>
        <end position="500"/>
    </location>
</feature>
<evidence type="ECO:0000256" key="1">
    <source>
        <dbReference type="SAM" id="Phobius"/>
    </source>
</evidence>
<dbReference type="InParanoid" id="A0A0C9Z7L8"/>
<feature type="chain" id="PRO_5002206708" evidence="2">
    <location>
        <begin position="19"/>
        <end position="592"/>
    </location>
</feature>
<keyword evidence="1" id="KW-0812">Transmembrane</keyword>
<name>A0A0C9Z7L8_9AGAM</name>
<keyword evidence="4" id="KW-1185">Reference proteome</keyword>
<keyword evidence="1" id="KW-0472">Membrane</keyword>
<dbReference type="HOGENOM" id="CLU_022883_6_1_1"/>
<evidence type="ECO:0000313" key="4">
    <source>
        <dbReference type="Proteomes" id="UP000054485"/>
    </source>
</evidence>
<organism evidence="3 4">
    <name type="scientific">Suillus luteus UH-Slu-Lm8-n1</name>
    <dbReference type="NCBI Taxonomy" id="930992"/>
    <lineage>
        <taxon>Eukaryota</taxon>
        <taxon>Fungi</taxon>
        <taxon>Dikarya</taxon>
        <taxon>Basidiomycota</taxon>
        <taxon>Agaricomycotina</taxon>
        <taxon>Agaricomycetes</taxon>
        <taxon>Agaricomycetidae</taxon>
        <taxon>Boletales</taxon>
        <taxon>Suillineae</taxon>
        <taxon>Suillaceae</taxon>
        <taxon>Suillus</taxon>
    </lineage>
</organism>
<feature type="transmembrane region" description="Helical" evidence="1">
    <location>
        <begin position="82"/>
        <end position="100"/>
    </location>
</feature>
<feature type="transmembrane region" description="Helical" evidence="1">
    <location>
        <begin position="434"/>
        <end position="454"/>
    </location>
</feature>
<dbReference type="EMBL" id="KN835929">
    <property type="protein sequence ID" value="KIK33500.1"/>
    <property type="molecule type" value="Genomic_DNA"/>
</dbReference>
<keyword evidence="2" id="KW-0732">Signal</keyword>
<evidence type="ECO:0000313" key="3">
    <source>
        <dbReference type="EMBL" id="KIK33500.1"/>
    </source>
</evidence>
<reference evidence="4" key="2">
    <citation type="submission" date="2015-01" db="EMBL/GenBank/DDBJ databases">
        <title>Evolutionary Origins and Diversification of the Mycorrhizal Mutualists.</title>
        <authorList>
            <consortium name="DOE Joint Genome Institute"/>
            <consortium name="Mycorrhizal Genomics Consortium"/>
            <person name="Kohler A."/>
            <person name="Kuo A."/>
            <person name="Nagy L.G."/>
            <person name="Floudas D."/>
            <person name="Copeland A."/>
            <person name="Barry K.W."/>
            <person name="Cichocki N."/>
            <person name="Veneault-Fourrey C."/>
            <person name="LaButti K."/>
            <person name="Lindquist E.A."/>
            <person name="Lipzen A."/>
            <person name="Lundell T."/>
            <person name="Morin E."/>
            <person name="Murat C."/>
            <person name="Riley R."/>
            <person name="Ohm R."/>
            <person name="Sun H."/>
            <person name="Tunlid A."/>
            <person name="Henrissat B."/>
            <person name="Grigoriev I.V."/>
            <person name="Hibbett D.S."/>
            <person name="Martin F."/>
        </authorList>
    </citation>
    <scope>NUCLEOTIDE SEQUENCE [LARGE SCALE GENOMIC DNA]</scope>
    <source>
        <strain evidence="4">UH-Slu-Lm8-n1</strain>
    </source>
</reference>
<keyword evidence="1" id="KW-1133">Transmembrane helix</keyword>
<protein>
    <submittedName>
        <fullName evidence="3">Uncharacterized protein</fullName>
    </submittedName>
</protein>
<reference evidence="3 4" key="1">
    <citation type="submission" date="2014-04" db="EMBL/GenBank/DDBJ databases">
        <authorList>
            <consortium name="DOE Joint Genome Institute"/>
            <person name="Kuo A."/>
            <person name="Ruytinx J."/>
            <person name="Rineau F."/>
            <person name="Colpaert J."/>
            <person name="Kohler A."/>
            <person name="Nagy L.G."/>
            <person name="Floudas D."/>
            <person name="Copeland A."/>
            <person name="Barry K.W."/>
            <person name="Cichocki N."/>
            <person name="Veneault-Fourrey C."/>
            <person name="LaButti K."/>
            <person name="Lindquist E.A."/>
            <person name="Lipzen A."/>
            <person name="Lundell T."/>
            <person name="Morin E."/>
            <person name="Murat C."/>
            <person name="Sun H."/>
            <person name="Tunlid A."/>
            <person name="Henrissat B."/>
            <person name="Grigoriev I.V."/>
            <person name="Hibbett D.S."/>
            <person name="Martin F."/>
            <person name="Nordberg H.P."/>
            <person name="Cantor M.N."/>
            <person name="Hua S.X."/>
        </authorList>
    </citation>
    <scope>NUCLEOTIDE SEQUENCE [LARGE SCALE GENOMIC DNA]</scope>
    <source>
        <strain evidence="3 4">UH-Slu-Lm8-n1</strain>
    </source>
</reference>
<feature type="transmembrane region" description="Helical" evidence="1">
    <location>
        <begin position="364"/>
        <end position="384"/>
    </location>
</feature>
<feature type="transmembrane region" description="Helical" evidence="1">
    <location>
        <begin position="550"/>
        <end position="570"/>
    </location>
</feature>
<accession>A0A0C9Z7L8</accession>
<sequence length="592" mass="65879">MTLLVLCAVLFCVPFVCASLPSLNDTCIQTLDATNCPSCSTRTLWDILLSCGLTLFACTWTAIHMNIPGMDEGVLSVSSRRLFIMVVALISPELIITWATRQFFSARSAAKDFNDEISTRAETYGNNRDISDRTAISLSDIGVNSSAPRLVKFPGRRSPRRFSGDDRYMSESIAASLNDISLVGANAGPSAPRPAEFQERRTTRGFFGDDRDISEFTEANGSFESSAPNLAEIQEWRMTRGITGDNPHVAESIAATSLSDISEASGRSSAPKLVEFQGWTITHGFFAWMGGFMLYVDGKPRATLDPYELLEFVRKGLVDMPVITEAEIEDRSKGDGLSKGIAILQLAWFVAQLIARYIQNLPITLLEIETLAVAALTCISYGFWWKKPKDVRYPYIVHLKETATLPDQLTYENETLQVHFHNGRGPLYRQIQRLISYPFISLMGIVVTISPRAARSRRVPSLGGYSWDWHRGSLTGIAGEMVLLIGCFSGMVFGGIHYLGWNYFFQRHTELILWRATSLGAICAPVVISLDTLSHMRRWKFLTIFGFPPGFFASFIYIAARLTLIALTMLSLQSLPIGVYDTVAWTTFIPHL</sequence>
<evidence type="ECO:0000256" key="2">
    <source>
        <dbReference type="SAM" id="SignalP"/>
    </source>
</evidence>
<dbReference type="PANTHER" id="PTHR35043:SF7">
    <property type="entry name" value="TRANSCRIPTION FACTOR DOMAIN-CONTAINING PROTEIN"/>
    <property type="match status" value="1"/>
</dbReference>
<feature type="transmembrane region" description="Helical" evidence="1">
    <location>
        <begin position="341"/>
        <end position="358"/>
    </location>
</feature>
<feature type="transmembrane region" description="Helical" evidence="1">
    <location>
        <begin position="42"/>
        <end position="62"/>
    </location>
</feature>
<dbReference type="PANTHER" id="PTHR35043">
    <property type="entry name" value="TRANSCRIPTION FACTOR DOMAIN-CONTAINING PROTEIN"/>
    <property type="match status" value="1"/>
</dbReference>
<dbReference type="Proteomes" id="UP000054485">
    <property type="component" value="Unassembled WGS sequence"/>
</dbReference>
<feature type="signal peptide" evidence="2">
    <location>
        <begin position="1"/>
        <end position="18"/>
    </location>
</feature>
<gene>
    <name evidence="3" type="ORF">CY34DRAFT_813564</name>
</gene>
<feature type="transmembrane region" description="Helical" evidence="1">
    <location>
        <begin position="512"/>
        <end position="530"/>
    </location>
</feature>
<dbReference type="STRING" id="930992.A0A0C9Z7L8"/>
<dbReference type="AlphaFoldDB" id="A0A0C9Z7L8"/>